<dbReference type="AlphaFoldDB" id="A0A9D2NWG2"/>
<dbReference type="GO" id="GO:0006537">
    <property type="term" value="P:glutamate biosynthetic process"/>
    <property type="evidence" value="ECO:0007669"/>
    <property type="project" value="TreeGrafter"/>
</dbReference>
<feature type="domain" description="Glutamate/phenylalanine/leucine/valine/L-tryptophan dehydrogenase C-terminal" evidence="1">
    <location>
        <begin position="2"/>
        <end position="89"/>
    </location>
</feature>
<dbReference type="InterPro" id="IPR036291">
    <property type="entry name" value="NAD(P)-bd_dom_sf"/>
</dbReference>
<comment type="caution">
    <text evidence="2">The sequence shown here is derived from an EMBL/GenBank/DDBJ whole genome shotgun (WGS) entry which is preliminary data.</text>
</comment>
<name>A0A9D2NWG2_9FIRM</name>
<dbReference type="EMBL" id="DWWK01000055">
    <property type="protein sequence ID" value="HJC38289.1"/>
    <property type="molecule type" value="Genomic_DNA"/>
</dbReference>
<sequence>YLQEHGVMFAPGKAANAGGVATSALEMSQNSERLSWSFEEVDAKLKDIMVNICHNAANAAEKYGFKGNYVVGANIAGFEKVVDAMEAQGIV</sequence>
<reference evidence="2" key="1">
    <citation type="journal article" date="2021" name="PeerJ">
        <title>Extensive microbial diversity within the chicken gut microbiome revealed by metagenomics and culture.</title>
        <authorList>
            <person name="Gilroy R."/>
            <person name="Ravi A."/>
            <person name="Getino M."/>
            <person name="Pursley I."/>
            <person name="Horton D.L."/>
            <person name="Alikhan N.F."/>
            <person name="Baker D."/>
            <person name="Gharbi K."/>
            <person name="Hall N."/>
            <person name="Watson M."/>
            <person name="Adriaenssens E.M."/>
            <person name="Foster-Nyarko E."/>
            <person name="Jarju S."/>
            <person name="Secka A."/>
            <person name="Antonio M."/>
            <person name="Oren A."/>
            <person name="Chaudhuri R.R."/>
            <person name="La Ragione R."/>
            <person name="Hildebrand F."/>
            <person name="Pallen M.J."/>
        </authorList>
    </citation>
    <scope>NUCLEOTIDE SEQUENCE</scope>
    <source>
        <strain evidence="2">ChiGjej1B1-1692</strain>
    </source>
</reference>
<evidence type="ECO:0000313" key="3">
    <source>
        <dbReference type="Proteomes" id="UP000823894"/>
    </source>
</evidence>
<reference evidence="2" key="2">
    <citation type="submission" date="2021-04" db="EMBL/GenBank/DDBJ databases">
        <authorList>
            <person name="Gilroy R."/>
        </authorList>
    </citation>
    <scope>NUCLEOTIDE SEQUENCE</scope>
    <source>
        <strain evidence="2">ChiGjej1B1-1692</strain>
    </source>
</reference>
<dbReference type="PANTHER" id="PTHR43571">
    <property type="entry name" value="NADP-SPECIFIC GLUTAMATE DEHYDROGENASE 1-RELATED"/>
    <property type="match status" value="1"/>
</dbReference>
<dbReference type="FunFam" id="1.10.285.10:FF:000001">
    <property type="entry name" value="Glutamate dehydrogenase"/>
    <property type="match status" value="1"/>
</dbReference>
<organism evidence="2 3">
    <name type="scientific">Candidatus Mediterraneibacter faecigallinarum</name>
    <dbReference type="NCBI Taxonomy" id="2838669"/>
    <lineage>
        <taxon>Bacteria</taxon>
        <taxon>Bacillati</taxon>
        <taxon>Bacillota</taxon>
        <taxon>Clostridia</taxon>
        <taxon>Lachnospirales</taxon>
        <taxon>Lachnospiraceae</taxon>
        <taxon>Mediterraneibacter</taxon>
    </lineage>
</organism>
<dbReference type="InterPro" id="IPR006096">
    <property type="entry name" value="Glu/Leu/Phe/Val/Trp_DH_C"/>
</dbReference>
<dbReference type="InterPro" id="IPR050724">
    <property type="entry name" value="Glu_Leu_Phe_Val_DH"/>
</dbReference>
<dbReference type="Gene3D" id="3.40.50.720">
    <property type="entry name" value="NAD(P)-binding Rossmann-like Domain"/>
    <property type="match status" value="1"/>
</dbReference>
<accession>A0A9D2NWG2</accession>
<evidence type="ECO:0000313" key="2">
    <source>
        <dbReference type="EMBL" id="HJC38289.1"/>
    </source>
</evidence>
<evidence type="ECO:0000259" key="1">
    <source>
        <dbReference type="Pfam" id="PF00208"/>
    </source>
</evidence>
<dbReference type="Proteomes" id="UP000823894">
    <property type="component" value="Unassembled WGS sequence"/>
</dbReference>
<proteinExistence type="predicted"/>
<gene>
    <name evidence="2" type="ORF">H9757_04405</name>
</gene>
<dbReference type="GO" id="GO:0004354">
    <property type="term" value="F:glutamate dehydrogenase (NADP+) activity"/>
    <property type="evidence" value="ECO:0007669"/>
    <property type="project" value="TreeGrafter"/>
</dbReference>
<dbReference type="PANTHER" id="PTHR43571:SF1">
    <property type="entry name" value="NADP-SPECIFIC GLUTAMATE DEHYDROGENASE 1-RELATED"/>
    <property type="match status" value="1"/>
</dbReference>
<protein>
    <submittedName>
        <fullName evidence="2">NADP-specific glutamate dehydrogenase</fullName>
    </submittedName>
</protein>
<dbReference type="Pfam" id="PF00208">
    <property type="entry name" value="ELFV_dehydrog"/>
    <property type="match status" value="1"/>
</dbReference>
<feature type="non-terminal residue" evidence="2">
    <location>
        <position position="1"/>
    </location>
</feature>
<dbReference type="SUPFAM" id="SSF51735">
    <property type="entry name" value="NAD(P)-binding Rossmann-fold domains"/>
    <property type="match status" value="1"/>
</dbReference>
<dbReference type="GO" id="GO:0005829">
    <property type="term" value="C:cytosol"/>
    <property type="evidence" value="ECO:0007669"/>
    <property type="project" value="TreeGrafter"/>
</dbReference>